<protein>
    <submittedName>
        <fullName evidence="1">Uncharacterized protein</fullName>
    </submittedName>
</protein>
<proteinExistence type="predicted"/>
<dbReference type="RefSeq" id="WP_072986867.1">
    <property type="nucleotide sequence ID" value="NZ_FQYU01000001.1"/>
</dbReference>
<keyword evidence="2" id="KW-1185">Reference proteome</keyword>
<dbReference type="OrthoDB" id="675268at2"/>
<dbReference type="EMBL" id="FQYU01000001">
    <property type="protein sequence ID" value="SHI38520.1"/>
    <property type="molecule type" value="Genomic_DNA"/>
</dbReference>
<reference evidence="2" key="1">
    <citation type="submission" date="2016-11" db="EMBL/GenBank/DDBJ databases">
        <authorList>
            <person name="Varghese N."/>
            <person name="Submissions S."/>
        </authorList>
    </citation>
    <scope>NUCLEOTIDE SEQUENCE [LARGE SCALE GENOMIC DNA]</scope>
    <source>
        <strain evidence="2">DSM 19858</strain>
    </source>
</reference>
<dbReference type="STRING" id="192903.SAMN04488513_101141"/>
<evidence type="ECO:0000313" key="1">
    <source>
        <dbReference type="EMBL" id="SHI38520.1"/>
    </source>
</evidence>
<sequence length="84" mass="9627">MNWHNALKDIYRKLEASGYKGIKEDIHEGQLSGGTGGEFFSIVLTKLIEIKKNQPIVYCLLKKEVDEFIAYAKSINYLNSDFKI</sequence>
<accession>A0A1M6APU7</accession>
<gene>
    <name evidence="1" type="ORF">SAMN04488513_101141</name>
</gene>
<dbReference type="Proteomes" id="UP000184543">
    <property type="component" value="Unassembled WGS sequence"/>
</dbReference>
<evidence type="ECO:0000313" key="2">
    <source>
        <dbReference type="Proteomes" id="UP000184543"/>
    </source>
</evidence>
<name>A0A1M6APU7_9FLAO</name>
<dbReference type="AlphaFoldDB" id="A0A1M6APU7"/>
<organism evidence="1 2">
    <name type="scientific">Pseudozobellia thermophila</name>
    <dbReference type="NCBI Taxonomy" id="192903"/>
    <lineage>
        <taxon>Bacteria</taxon>
        <taxon>Pseudomonadati</taxon>
        <taxon>Bacteroidota</taxon>
        <taxon>Flavobacteriia</taxon>
        <taxon>Flavobacteriales</taxon>
        <taxon>Flavobacteriaceae</taxon>
        <taxon>Pseudozobellia</taxon>
    </lineage>
</organism>